<dbReference type="STRING" id="50376.A0A517KVP9"/>
<protein>
    <recommendedName>
        <fullName evidence="4">HCNGP-like protein</fullName>
    </recommendedName>
</protein>
<proteinExistence type="predicted"/>
<dbReference type="AlphaFoldDB" id="A0A517KVP9"/>
<dbReference type="OrthoDB" id="1714508at2759"/>
<evidence type="ECO:0000256" key="1">
    <source>
        <dbReference type="SAM" id="MobiDB-lite"/>
    </source>
</evidence>
<feature type="region of interest" description="Disordered" evidence="1">
    <location>
        <begin position="1"/>
        <end position="23"/>
    </location>
</feature>
<dbReference type="PANTHER" id="PTHR13464:SF0">
    <property type="entry name" value="SAP30-BINDING PROTEIN"/>
    <property type="match status" value="1"/>
</dbReference>
<gene>
    <name evidence="2" type="ORF">FKW77_000630</name>
</gene>
<sequence length="304" mass="32983">MPPLVTYDSSDEEDTDNIPQEKVRPECYLDAKIKVTTDYQVLTQVESAAAEPIADSKNLHAPVASLPSPIAAFPSRDAPTQGAALGPSMPSGPEDGRTIGTGSAPQSPYTTTRLSIRDLTMPPVPNFNIPPSPPGSPPLVATKKFTRFLELKKQGIHFNAKLETSSALKNPNLLPKLREFAGIDEKASLATALPEELAVPTSFPAWAYADQLNKMQQVVKKKKEEEQAQKQRESIDFVPATVSGASSRAATPGLLRGSASSVSERVMAGLSREKHSMQDTGKRRDERNGAKPEAKRSRFDERPR</sequence>
<organism evidence="2 3">
    <name type="scientific">Venturia effusa</name>
    <dbReference type="NCBI Taxonomy" id="50376"/>
    <lineage>
        <taxon>Eukaryota</taxon>
        <taxon>Fungi</taxon>
        <taxon>Dikarya</taxon>
        <taxon>Ascomycota</taxon>
        <taxon>Pezizomycotina</taxon>
        <taxon>Dothideomycetes</taxon>
        <taxon>Pleosporomycetidae</taxon>
        <taxon>Venturiales</taxon>
        <taxon>Venturiaceae</taxon>
        <taxon>Venturia</taxon>
    </lineage>
</organism>
<reference evidence="2 3" key="1">
    <citation type="submission" date="2019-07" db="EMBL/GenBank/DDBJ databases">
        <title>Finished genome of Venturia effusa.</title>
        <authorList>
            <person name="Young C.A."/>
            <person name="Cox M.P."/>
            <person name="Ganley A.R.D."/>
            <person name="David W.J."/>
        </authorList>
    </citation>
    <scope>NUCLEOTIDE SEQUENCE [LARGE SCALE GENOMIC DNA]</scope>
    <source>
        <strain evidence="3">albino</strain>
    </source>
</reference>
<feature type="compositionally biased region" description="Basic and acidic residues" evidence="1">
    <location>
        <begin position="222"/>
        <end position="235"/>
    </location>
</feature>
<dbReference type="GO" id="GO:0005634">
    <property type="term" value="C:nucleus"/>
    <property type="evidence" value="ECO:0007669"/>
    <property type="project" value="TreeGrafter"/>
</dbReference>
<name>A0A517KVP9_9PEZI</name>
<accession>A0A517KVP9</accession>
<evidence type="ECO:0008006" key="4">
    <source>
        <dbReference type="Google" id="ProtNLM"/>
    </source>
</evidence>
<dbReference type="InterPro" id="IPR012479">
    <property type="entry name" value="SAP30BP"/>
</dbReference>
<feature type="compositionally biased region" description="Polar residues" evidence="1">
    <location>
        <begin position="100"/>
        <end position="110"/>
    </location>
</feature>
<keyword evidence="3" id="KW-1185">Reference proteome</keyword>
<feature type="region of interest" description="Disordered" evidence="1">
    <location>
        <begin position="222"/>
        <end position="304"/>
    </location>
</feature>
<dbReference type="EMBL" id="CP042185">
    <property type="protein sequence ID" value="QDS67455.1"/>
    <property type="molecule type" value="Genomic_DNA"/>
</dbReference>
<dbReference type="Pfam" id="PF07818">
    <property type="entry name" value="HCNGP"/>
    <property type="match status" value="1"/>
</dbReference>
<dbReference type="PANTHER" id="PTHR13464">
    <property type="entry name" value="TRANSCRIPTIONAL REGULATOR PROTEIN HCNGP"/>
    <property type="match status" value="1"/>
</dbReference>
<evidence type="ECO:0000313" key="3">
    <source>
        <dbReference type="Proteomes" id="UP000316270"/>
    </source>
</evidence>
<feature type="compositionally biased region" description="Basic and acidic residues" evidence="1">
    <location>
        <begin position="271"/>
        <end position="304"/>
    </location>
</feature>
<evidence type="ECO:0000313" key="2">
    <source>
        <dbReference type="EMBL" id="QDS67455.1"/>
    </source>
</evidence>
<dbReference type="Proteomes" id="UP000316270">
    <property type="component" value="Chromosome 1"/>
</dbReference>
<dbReference type="GO" id="GO:0006355">
    <property type="term" value="P:regulation of DNA-templated transcription"/>
    <property type="evidence" value="ECO:0007669"/>
    <property type="project" value="InterPro"/>
</dbReference>
<feature type="region of interest" description="Disordered" evidence="1">
    <location>
        <begin position="70"/>
        <end position="110"/>
    </location>
</feature>